<gene>
    <name evidence="7" type="ORF">G7K_5164-t1</name>
</gene>
<dbReference type="GO" id="GO:0006397">
    <property type="term" value="P:mRNA processing"/>
    <property type="evidence" value="ECO:0007669"/>
    <property type="project" value="UniProtKB-KW"/>
</dbReference>
<dbReference type="GO" id="GO:0003723">
    <property type="term" value="F:RNA binding"/>
    <property type="evidence" value="ECO:0007669"/>
    <property type="project" value="TreeGrafter"/>
</dbReference>
<keyword evidence="3" id="KW-0677">Repeat</keyword>
<dbReference type="SUPFAM" id="SSF50978">
    <property type="entry name" value="WD40 repeat-like"/>
    <property type="match status" value="1"/>
</dbReference>
<accession>A0A0E9NME6</accession>
<dbReference type="PANTHER" id="PTHR44006:SF1">
    <property type="entry name" value="U5 SMALL NUCLEAR RIBONUCLEOPROTEIN 40 KDA PROTEIN"/>
    <property type="match status" value="1"/>
</dbReference>
<feature type="repeat" description="WD" evidence="5">
    <location>
        <begin position="143"/>
        <end position="185"/>
    </location>
</feature>
<dbReference type="OrthoDB" id="1068471at2759"/>
<evidence type="ECO:0000256" key="3">
    <source>
        <dbReference type="ARBA" id="ARBA00022737"/>
    </source>
</evidence>
<keyword evidence="2" id="KW-0507">mRNA processing</keyword>
<dbReference type="SMART" id="SM00320">
    <property type="entry name" value="WD40"/>
    <property type="match status" value="7"/>
</dbReference>
<evidence type="ECO:0000256" key="1">
    <source>
        <dbReference type="ARBA" id="ARBA00022574"/>
    </source>
</evidence>
<reference evidence="7 8" key="2">
    <citation type="journal article" date="2014" name="J. Gen. Appl. Microbiol.">
        <title>The early diverging ascomycetous budding yeast Saitoella complicata has three histone deacetylases belonging to the Clr6, Hos2, and Rpd3 lineages.</title>
        <authorList>
            <person name="Nishida H."/>
            <person name="Matsumoto T."/>
            <person name="Kondo S."/>
            <person name="Hamamoto M."/>
            <person name="Yoshikawa H."/>
        </authorList>
    </citation>
    <scope>NUCLEOTIDE SEQUENCE [LARGE SCALE GENOMIC DNA]</scope>
    <source>
        <strain evidence="7 8">NRRL Y-17804</strain>
    </source>
</reference>
<dbReference type="InterPro" id="IPR020472">
    <property type="entry name" value="WD40_PAC1"/>
</dbReference>
<name>A0A0E9NME6_SAICN</name>
<feature type="repeat" description="WD" evidence="5">
    <location>
        <begin position="101"/>
        <end position="142"/>
    </location>
</feature>
<evidence type="ECO:0000256" key="6">
    <source>
        <dbReference type="SAM" id="MobiDB-lite"/>
    </source>
</evidence>
<dbReference type="InterPro" id="IPR052234">
    <property type="entry name" value="U5_snRNP_Component"/>
</dbReference>
<dbReference type="PROSITE" id="PS50294">
    <property type="entry name" value="WD_REPEATS_REGION"/>
    <property type="match status" value="6"/>
</dbReference>
<dbReference type="STRING" id="698492.A0A0E9NME6"/>
<dbReference type="AlphaFoldDB" id="A0A0E9NME6"/>
<dbReference type="PRINTS" id="PR00320">
    <property type="entry name" value="GPROTEINBRPT"/>
</dbReference>
<dbReference type="GO" id="GO:0008380">
    <property type="term" value="P:RNA splicing"/>
    <property type="evidence" value="ECO:0007669"/>
    <property type="project" value="UniProtKB-KW"/>
</dbReference>
<dbReference type="CDD" id="cd00200">
    <property type="entry name" value="WD40"/>
    <property type="match status" value="1"/>
</dbReference>
<protein>
    <submittedName>
        <fullName evidence="7">Uncharacterized protein</fullName>
    </submittedName>
</protein>
<reference evidence="7 8" key="1">
    <citation type="journal article" date="2011" name="J. Gen. Appl. Microbiol.">
        <title>Draft genome sequencing of the enigmatic yeast Saitoella complicata.</title>
        <authorList>
            <person name="Nishida H."/>
            <person name="Hamamoto M."/>
            <person name="Sugiyama J."/>
        </authorList>
    </citation>
    <scope>NUCLEOTIDE SEQUENCE [LARGE SCALE GENOMIC DNA]</scope>
    <source>
        <strain evidence="7 8">NRRL Y-17804</strain>
    </source>
</reference>
<feature type="repeat" description="WD" evidence="5">
    <location>
        <begin position="227"/>
        <end position="262"/>
    </location>
</feature>
<feature type="repeat" description="WD" evidence="5">
    <location>
        <begin position="185"/>
        <end position="226"/>
    </location>
</feature>
<dbReference type="InterPro" id="IPR019775">
    <property type="entry name" value="WD40_repeat_CS"/>
</dbReference>
<feature type="repeat" description="WD" evidence="5">
    <location>
        <begin position="326"/>
        <end position="360"/>
    </location>
</feature>
<keyword evidence="4" id="KW-0508">mRNA splicing</keyword>
<evidence type="ECO:0000313" key="8">
    <source>
        <dbReference type="Proteomes" id="UP000033140"/>
    </source>
</evidence>
<proteinExistence type="predicted"/>
<feature type="region of interest" description="Disordered" evidence="6">
    <location>
        <begin position="1"/>
        <end position="24"/>
    </location>
</feature>
<feature type="repeat" description="WD" evidence="5">
    <location>
        <begin position="284"/>
        <end position="325"/>
    </location>
</feature>
<dbReference type="OMA" id="IWDIRPY"/>
<dbReference type="InterPro" id="IPR036322">
    <property type="entry name" value="WD40_repeat_dom_sf"/>
</dbReference>
<dbReference type="InterPro" id="IPR001680">
    <property type="entry name" value="WD40_rpt"/>
</dbReference>
<dbReference type="RefSeq" id="XP_019024617.1">
    <property type="nucleotide sequence ID" value="XM_019170737.1"/>
</dbReference>
<dbReference type="PROSITE" id="PS50082">
    <property type="entry name" value="WD_REPEATS_2"/>
    <property type="match status" value="7"/>
</dbReference>
<dbReference type="EMBL" id="BACD03000040">
    <property type="protein sequence ID" value="GAO51052.1"/>
    <property type="molecule type" value="Genomic_DNA"/>
</dbReference>
<reference evidence="7 8" key="3">
    <citation type="journal article" date="2015" name="Genome Announc.">
        <title>Draft Genome Sequence of the Archiascomycetous Yeast Saitoella complicata.</title>
        <authorList>
            <person name="Yamauchi K."/>
            <person name="Kondo S."/>
            <person name="Hamamoto M."/>
            <person name="Takahashi Y."/>
            <person name="Ogura Y."/>
            <person name="Hayashi T."/>
            <person name="Nishida H."/>
        </authorList>
    </citation>
    <scope>NUCLEOTIDE SEQUENCE [LARGE SCALE GENOMIC DNA]</scope>
    <source>
        <strain evidence="7 8">NRRL Y-17804</strain>
    </source>
</reference>
<organism evidence="7 8">
    <name type="scientific">Saitoella complicata (strain BCRC 22490 / CBS 7301 / JCM 7358 / NBRC 10748 / NRRL Y-17804)</name>
    <dbReference type="NCBI Taxonomy" id="698492"/>
    <lineage>
        <taxon>Eukaryota</taxon>
        <taxon>Fungi</taxon>
        <taxon>Dikarya</taxon>
        <taxon>Ascomycota</taxon>
        <taxon>Taphrinomycotina</taxon>
        <taxon>Taphrinomycotina incertae sedis</taxon>
        <taxon>Saitoella</taxon>
    </lineage>
</organism>
<evidence type="ECO:0000313" key="7">
    <source>
        <dbReference type="EMBL" id="GAO51052.1"/>
    </source>
</evidence>
<evidence type="ECO:0000256" key="4">
    <source>
        <dbReference type="ARBA" id="ARBA00023187"/>
    </source>
</evidence>
<keyword evidence="8" id="KW-1185">Reference proteome</keyword>
<dbReference type="PROSITE" id="PS00678">
    <property type="entry name" value="WD_REPEATS_1"/>
    <property type="match status" value="3"/>
</dbReference>
<keyword evidence="1 5" id="KW-0853">WD repeat</keyword>
<dbReference type="InterPro" id="IPR015943">
    <property type="entry name" value="WD40/YVTN_repeat-like_dom_sf"/>
</dbReference>
<comment type="caution">
    <text evidence="7">The sequence shown here is derived from an EMBL/GenBank/DDBJ whole genome shotgun (WGS) entry which is preliminary data.</text>
</comment>
<evidence type="ECO:0000256" key="5">
    <source>
        <dbReference type="PROSITE-ProRule" id="PRU00221"/>
    </source>
</evidence>
<dbReference type="GO" id="GO:0071013">
    <property type="term" value="C:catalytic step 2 spliceosome"/>
    <property type="evidence" value="ECO:0007669"/>
    <property type="project" value="TreeGrafter"/>
</dbReference>
<dbReference type="Proteomes" id="UP000033140">
    <property type="component" value="Unassembled WGS sequence"/>
</dbReference>
<dbReference type="Pfam" id="PF00400">
    <property type="entry name" value="WD40"/>
    <property type="match status" value="7"/>
</dbReference>
<feature type="repeat" description="WD" evidence="5">
    <location>
        <begin position="58"/>
        <end position="90"/>
    </location>
</feature>
<evidence type="ECO:0000256" key="2">
    <source>
        <dbReference type="ARBA" id="ARBA00022664"/>
    </source>
</evidence>
<dbReference type="Gene3D" id="2.130.10.10">
    <property type="entry name" value="YVTN repeat-like/Quinoprotein amine dehydrogenase"/>
    <property type="match status" value="1"/>
</dbReference>
<dbReference type="PANTHER" id="PTHR44006">
    <property type="entry name" value="U5 SMALL NUCLEAR RIBONUCLEOPROTEIN 40 KDA PROTEIN"/>
    <property type="match status" value="1"/>
</dbReference>
<sequence length="360" mass="39002">MDKRKSPPPSGGHLVVSKKPRTNAQNNQQVSLVGSGNGGALIQSVSRTSGLQAPNMHLTGHSGEIFASRFDPTGQHIASASFDRSILLWNTYNDCSNYGIVTGHKAAILDVAWSRDSKTIYSASADTTLGTWDVESGKRVKKHVGHEDIVNTVDVYRRGNEMLVSGSDDGWVSLWDSREKLAVDSMENKYPVTAVAFSEAGDQLFTGGLDNTIKVWDMRTRTIAYTLQGHTNTITSLSISPSSSSPRLLSYSMDSTLRIWDIAPFTSSPTRLIRTLTAPHGKALHGFEKNLQRASWSADGKRVGAGGSDGVVYVWESESGSVEYALPGHSGCVNDVQFSPIEPIVMSASTDRKIILGEIR</sequence>